<keyword evidence="1" id="KW-1133">Transmembrane helix</keyword>
<name>A0ABM9UMR6_SARVE</name>
<dbReference type="EMBL" id="CYZR01000001">
    <property type="protein sequence ID" value="CUN41636.1"/>
    <property type="molecule type" value="Genomic_DNA"/>
</dbReference>
<organism evidence="2 3">
    <name type="scientific">Sarcina ventriculi</name>
    <name type="common">Clostridium ventriculi</name>
    <dbReference type="NCBI Taxonomy" id="1267"/>
    <lineage>
        <taxon>Bacteria</taxon>
        <taxon>Bacillati</taxon>
        <taxon>Bacillota</taxon>
        <taxon>Clostridia</taxon>
        <taxon>Eubacteriales</taxon>
        <taxon>Clostridiaceae</taxon>
        <taxon>Sarcina</taxon>
    </lineage>
</organism>
<feature type="transmembrane region" description="Helical" evidence="1">
    <location>
        <begin position="66"/>
        <end position="85"/>
    </location>
</feature>
<sequence length="223" mass="25815">MESKKEIIKSLIKLVLPSVLINSILPLVLYHFFMIYFSSLNSLIIAITAPIFYNIYEVLKEKKVDAFGILMLASFAMGIGCVFLGGSEKFLLLKESFVTYILGFTFLITLLLKKPLVYYFILKFEPDKETFNENTIEQLWQTNYFRFSIKFINLVWGLAMLTDATLKTILVFYTSVSVFLVVSNLVTYVVIGLTILWTIHYRNKIRHTIKNSIINDCFSLKHI</sequence>
<accession>A0ABM9UMR6</accession>
<feature type="transmembrane region" description="Helical" evidence="1">
    <location>
        <begin position="12"/>
        <end position="33"/>
    </location>
</feature>
<evidence type="ECO:0000313" key="3">
    <source>
        <dbReference type="Proteomes" id="UP000095488"/>
    </source>
</evidence>
<evidence type="ECO:0000256" key="1">
    <source>
        <dbReference type="SAM" id="Phobius"/>
    </source>
</evidence>
<feature type="transmembrane region" description="Helical" evidence="1">
    <location>
        <begin position="179"/>
        <end position="199"/>
    </location>
</feature>
<dbReference type="Proteomes" id="UP000095488">
    <property type="component" value="Unassembled WGS sequence"/>
</dbReference>
<feature type="transmembrane region" description="Helical" evidence="1">
    <location>
        <begin position="39"/>
        <end position="59"/>
    </location>
</feature>
<feature type="transmembrane region" description="Helical" evidence="1">
    <location>
        <begin position="97"/>
        <end position="121"/>
    </location>
</feature>
<keyword evidence="1" id="KW-0812">Transmembrane</keyword>
<dbReference type="NCBIfam" id="NF041646">
    <property type="entry name" value="VC0807_fam"/>
    <property type="match status" value="1"/>
</dbReference>
<dbReference type="RefSeq" id="WP_055256970.1">
    <property type="nucleotide sequence ID" value="NZ_BCMV01000056.1"/>
</dbReference>
<protein>
    <submittedName>
        <fullName evidence="2">Predicted membrane protein</fullName>
    </submittedName>
</protein>
<keyword evidence="1" id="KW-0472">Membrane</keyword>
<comment type="caution">
    <text evidence="2">The sequence shown here is derived from an EMBL/GenBank/DDBJ whole genome shotgun (WGS) entry which is preliminary data.</text>
</comment>
<feature type="transmembrane region" description="Helical" evidence="1">
    <location>
        <begin position="151"/>
        <end position="173"/>
    </location>
</feature>
<evidence type="ECO:0000313" key="2">
    <source>
        <dbReference type="EMBL" id="CUN41636.1"/>
    </source>
</evidence>
<proteinExistence type="predicted"/>
<gene>
    <name evidence="2" type="ORF">ERS852473_00056</name>
</gene>
<keyword evidence="3" id="KW-1185">Reference proteome</keyword>
<reference evidence="2 3" key="1">
    <citation type="submission" date="2015-09" db="EMBL/GenBank/DDBJ databases">
        <authorList>
            <consortium name="Pathogen Informatics"/>
        </authorList>
    </citation>
    <scope>NUCLEOTIDE SEQUENCE [LARGE SCALE GENOMIC DNA]</scope>
    <source>
        <strain evidence="2 3">2789STDY5834858</strain>
    </source>
</reference>